<evidence type="ECO:0000256" key="2">
    <source>
        <dbReference type="SAM" id="Phobius"/>
    </source>
</evidence>
<feature type="region of interest" description="Disordered" evidence="1">
    <location>
        <begin position="55"/>
        <end position="77"/>
    </location>
</feature>
<gene>
    <name evidence="4" type="ORF">SAMN05216574_11047</name>
</gene>
<dbReference type="InterPro" id="IPR046151">
    <property type="entry name" value="DUF6153"/>
</dbReference>
<evidence type="ECO:0000313" key="4">
    <source>
        <dbReference type="EMBL" id="SFF22331.1"/>
    </source>
</evidence>
<name>A0A1I2H0S1_9ACTN</name>
<keyword evidence="2" id="KW-0472">Membrane</keyword>
<reference evidence="5" key="1">
    <citation type="submission" date="2016-10" db="EMBL/GenBank/DDBJ databases">
        <authorList>
            <person name="Varghese N."/>
            <person name="Submissions S."/>
        </authorList>
    </citation>
    <scope>NUCLEOTIDE SEQUENCE [LARGE SCALE GENOMIC DNA]</scope>
    <source>
        <strain evidence="5">DSM 46838</strain>
    </source>
</reference>
<dbReference type="AlphaFoldDB" id="A0A1I2H0S1"/>
<evidence type="ECO:0008006" key="6">
    <source>
        <dbReference type="Google" id="ProtNLM"/>
    </source>
</evidence>
<feature type="chain" id="PRO_5011600766" description="MYXO-CTERM domain-containing protein" evidence="3">
    <location>
        <begin position="25"/>
        <end position="140"/>
    </location>
</feature>
<dbReference type="STRING" id="1798228.SAMN05216574_11047"/>
<keyword evidence="5" id="KW-1185">Reference proteome</keyword>
<keyword evidence="2" id="KW-1133">Transmembrane helix</keyword>
<feature type="signal peptide" evidence="3">
    <location>
        <begin position="1"/>
        <end position="24"/>
    </location>
</feature>
<dbReference type="EMBL" id="FOND01000010">
    <property type="protein sequence ID" value="SFF22331.1"/>
    <property type="molecule type" value="Genomic_DNA"/>
</dbReference>
<evidence type="ECO:0000256" key="1">
    <source>
        <dbReference type="SAM" id="MobiDB-lite"/>
    </source>
</evidence>
<dbReference type="Pfam" id="PF19650">
    <property type="entry name" value="DUF6153"/>
    <property type="match status" value="1"/>
</dbReference>
<evidence type="ECO:0000256" key="3">
    <source>
        <dbReference type="SAM" id="SignalP"/>
    </source>
</evidence>
<protein>
    <recommendedName>
        <fullName evidence="6">MYXO-CTERM domain-containing protein</fullName>
    </recommendedName>
</protein>
<keyword evidence="3" id="KW-0732">Signal</keyword>
<proteinExistence type="predicted"/>
<sequence length="140" mass="14342">MPGRRFWAVLLLAAVFAMHGLQCAAGMLPAGGAHHTAPALAVAAVGPVGHVTAGAPTPDGPEHLGTTEAARDTPSPAPSGHLEALCLAVAAAGLAVLLLALGLPSRGVPLSPRWHRAMRRPGWLRPPRPPDLHALCLLRT</sequence>
<feature type="transmembrane region" description="Helical" evidence="2">
    <location>
        <begin position="82"/>
        <end position="103"/>
    </location>
</feature>
<accession>A0A1I2H0S1</accession>
<evidence type="ECO:0000313" key="5">
    <source>
        <dbReference type="Proteomes" id="UP000198589"/>
    </source>
</evidence>
<dbReference type="Proteomes" id="UP000198589">
    <property type="component" value="Unassembled WGS sequence"/>
</dbReference>
<keyword evidence="2" id="KW-0812">Transmembrane</keyword>
<dbReference type="RefSeq" id="WP_092199651.1">
    <property type="nucleotide sequence ID" value="NZ_FOND01000010.1"/>
</dbReference>
<organism evidence="4 5">
    <name type="scientific">Blastococcus tunisiensis</name>
    <dbReference type="NCBI Taxonomy" id="1798228"/>
    <lineage>
        <taxon>Bacteria</taxon>
        <taxon>Bacillati</taxon>
        <taxon>Actinomycetota</taxon>
        <taxon>Actinomycetes</taxon>
        <taxon>Geodermatophilales</taxon>
        <taxon>Geodermatophilaceae</taxon>
        <taxon>Blastococcus</taxon>
    </lineage>
</organism>